<accession>K6UMF9</accession>
<dbReference type="InterPro" id="IPR005807">
    <property type="entry name" value="SecE_bac"/>
</dbReference>
<dbReference type="STRING" id="100225.SAMN05421595_0606"/>
<evidence type="ECO:0000313" key="12">
    <source>
        <dbReference type="Proteomes" id="UP000008495"/>
    </source>
</evidence>
<dbReference type="GO" id="GO:0009306">
    <property type="term" value="P:protein secretion"/>
    <property type="evidence" value="ECO:0007669"/>
    <property type="project" value="UniProtKB-UniRule"/>
</dbReference>
<keyword evidence="4 9" id="KW-0812">Transmembrane</keyword>
<evidence type="ECO:0000256" key="6">
    <source>
        <dbReference type="ARBA" id="ARBA00022989"/>
    </source>
</evidence>
<dbReference type="GO" id="GO:0005886">
    <property type="term" value="C:plasma membrane"/>
    <property type="evidence" value="ECO:0007669"/>
    <property type="project" value="UniProtKB-SubCell"/>
</dbReference>
<evidence type="ECO:0000256" key="8">
    <source>
        <dbReference type="ARBA" id="ARBA00023136"/>
    </source>
</evidence>
<proteinExistence type="inferred from homology"/>
<evidence type="ECO:0000256" key="5">
    <source>
        <dbReference type="ARBA" id="ARBA00022927"/>
    </source>
</evidence>
<dbReference type="Proteomes" id="UP000008495">
    <property type="component" value="Unassembled WGS sequence"/>
</dbReference>
<evidence type="ECO:0000256" key="1">
    <source>
        <dbReference type="ARBA" id="ARBA00004370"/>
    </source>
</evidence>
<dbReference type="InterPro" id="IPR038379">
    <property type="entry name" value="SecE_sf"/>
</dbReference>
<keyword evidence="5 9" id="KW-0653">Protein transport</keyword>
<dbReference type="HAMAP" id="MF_00422">
    <property type="entry name" value="SecE"/>
    <property type="match status" value="1"/>
</dbReference>
<dbReference type="GO" id="GO:0006605">
    <property type="term" value="P:protein targeting"/>
    <property type="evidence" value="ECO:0007669"/>
    <property type="project" value="UniProtKB-UniRule"/>
</dbReference>
<keyword evidence="7 9" id="KW-0811">Translocation</keyword>
<comment type="subunit">
    <text evidence="9">Component of the Sec protein translocase complex. Heterotrimer consisting of SecY, SecE and SecG subunits. The heterotrimers can form oligomers, although 1 heterotrimer is thought to be able to translocate proteins. Interacts with the ribosome. Interacts with SecDF, and other proteins may be involved. Interacts with SecA.</text>
</comment>
<keyword evidence="12" id="KW-1185">Reference proteome</keyword>
<evidence type="ECO:0000256" key="9">
    <source>
        <dbReference type="HAMAP-Rule" id="MF_00422"/>
    </source>
</evidence>
<keyword evidence="2 9" id="KW-0813">Transport</keyword>
<dbReference type="GO" id="GO:0065002">
    <property type="term" value="P:intracellular protein transmembrane transport"/>
    <property type="evidence" value="ECO:0007669"/>
    <property type="project" value="UniProtKB-UniRule"/>
</dbReference>
<dbReference type="NCBIfam" id="TIGR00964">
    <property type="entry name" value="secE_bact"/>
    <property type="match status" value="1"/>
</dbReference>
<keyword evidence="3 9" id="KW-1003">Cell membrane</keyword>
<keyword evidence="8 9" id="KW-0472">Membrane</keyword>
<evidence type="ECO:0000256" key="10">
    <source>
        <dbReference type="SAM" id="MobiDB-lite"/>
    </source>
</evidence>
<organism evidence="11 12">
    <name type="scientific">Austwickia chelonae NBRC 105200</name>
    <dbReference type="NCBI Taxonomy" id="1184607"/>
    <lineage>
        <taxon>Bacteria</taxon>
        <taxon>Bacillati</taxon>
        <taxon>Actinomycetota</taxon>
        <taxon>Actinomycetes</taxon>
        <taxon>Micrococcales</taxon>
        <taxon>Dermatophilaceae</taxon>
        <taxon>Austwickia</taxon>
    </lineage>
</organism>
<protein>
    <recommendedName>
        <fullName evidence="9">Protein translocase subunit SecE</fullName>
    </recommendedName>
</protein>
<evidence type="ECO:0000256" key="4">
    <source>
        <dbReference type="ARBA" id="ARBA00022692"/>
    </source>
</evidence>
<reference evidence="11 12" key="1">
    <citation type="submission" date="2012-08" db="EMBL/GenBank/DDBJ databases">
        <title>Whole genome shotgun sequence of Austwickia chelonae NBRC 105200.</title>
        <authorList>
            <person name="Yoshida I."/>
            <person name="Hosoyama A."/>
            <person name="Tsuchikane K."/>
            <person name="Katsumata H."/>
            <person name="Ando Y."/>
            <person name="Ohji S."/>
            <person name="Hamada M."/>
            <person name="Tamura T."/>
            <person name="Yamazoe A."/>
            <person name="Yamazaki S."/>
            <person name="Fujita N."/>
        </authorList>
    </citation>
    <scope>NUCLEOTIDE SEQUENCE [LARGE SCALE GENOMIC DNA]</scope>
    <source>
        <strain evidence="11 12">NBRC 105200</strain>
    </source>
</reference>
<gene>
    <name evidence="9 11" type="primary">secE</name>
    <name evidence="11" type="ORF">AUCHE_08_03300</name>
</gene>
<dbReference type="AlphaFoldDB" id="K6UMF9"/>
<feature type="region of interest" description="Disordered" evidence="10">
    <location>
        <begin position="1"/>
        <end position="23"/>
    </location>
</feature>
<dbReference type="Pfam" id="PF00584">
    <property type="entry name" value="SecE"/>
    <property type="match status" value="1"/>
</dbReference>
<evidence type="ECO:0000256" key="2">
    <source>
        <dbReference type="ARBA" id="ARBA00022448"/>
    </source>
</evidence>
<evidence type="ECO:0000313" key="11">
    <source>
        <dbReference type="EMBL" id="GAB78086.1"/>
    </source>
</evidence>
<comment type="function">
    <text evidence="9">Essential subunit of the Sec protein translocation channel SecYEG. Clamps together the 2 halves of SecY. May contact the channel plug during translocation.</text>
</comment>
<dbReference type="eggNOG" id="COG0690">
    <property type="taxonomic scope" value="Bacteria"/>
</dbReference>
<dbReference type="EMBL" id="BAGZ01000008">
    <property type="protein sequence ID" value="GAB78086.1"/>
    <property type="molecule type" value="Genomic_DNA"/>
</dbReference>
<keyword evidence="6 9" id="KW-1133">Transmembrane helix</keyword>
<dbReference type="PANTHER" id="PTHR33910:SF1">
    <property type="entry name" value="PROTEIN TRANSLOCASE SUBUNIT SECE"/>
    <property type="match status" value="1"/>
</dbReference>
<evidence type="ECO:0000256" key="3">
    <source>
        <dbReference type="ARBA" id="ARBA00022475"/>
    </source>
</evidence>
<dbReference type="RefSeq" id="WP_006502840.1">
    <property type="nucleotide sequence ID" value="NZ_BAGZ01000008.1"/>
</dbReference>
<sequence length="92" mass="10267">MADDSLTGASRSASSRSDKRKTGQRRGVFAAIGLFIRQILDELGKVVRPTRSEWATYTTVVIIFVVVIMLFVFGMDTLFTKLVFWVFAGNDS</sequence>
<evidence type="ECO:0000256" key="7">
    <source>
        <dbReference type="ARBA" id="ARBA00023010"/>
    </source>
</evidence>
<dbReference type="GO" id="GO:0008320">
    <property type="term" value="F:protein transmembrane transporter activity"/>
    <property type="evidence" value="ECO:0007669"/>
    <property type="project" value="UniProtKB-UniRule"/>
</dbReference>
<dbReference type="GO" id="GO:0043952">
    <property type="term" value="P:protein transport by the Sec complex"/>
    <property type="evidence" value="ECO:0007669"/>
    <property type="project" value="UniProtKB-UniRule"/>
</dbReference>
<comment type="subcellular location">
    <subcellularLocation>
        <location evidence="9">Cell membrane</location>
        <topology evidence="9">Single-pass membrane protein</topology>
    </subcellularLocation>
    <subcellularLocation>
        <location evidence="1">Membrane</location>
    </subcellularLocation>
</comment>
<feature type="transmembrane region" description="Helical" evidence="9">
    <location>
        <begin position="54"/>
        <end position="75"/>
    </location>
</feature>
<dbReference type="InterPro" id="IPR001901">
    <property type="entry name" value="Translocase_SecE/Sec61-g"/>
</dbReference>
<comment type="caution">
    <text evidence="11">The sequence shown here is derived from an EMBL/GenBank/DDBJ whole genome shotgun (WGS) entry which is preliminary data.</text>
</comment>
<comment type="similarity">
    <text evidence="9">Belongs to the SecE/SEC61-gamma family.</text>
</comment>
<name>K6UMF9_9MICO</name>
<dbReference type="PANTHER" id="PTHR33910">
    <property type="entry name" value="PROTEIN TRANSLOCASE SUBUNIT SECE"/>
    <property type="match status" value="1"/>
</dbReference>
<dbReference type="Gene3D" id="1.20.5.1030">
    <property type="entry name" value="Preprotein translocase secy subunit"/>
    <property type="match status" value="1"/>
</dbReference>